<proteinExistence type="predicted"/>
<sequence length="45" mass="5513">MVPVFVNMIYSIFVFIKDDLYDYILLSQVIMRRKREQRENQSRTG</sequence>
<protein>
    <submittedName>
        <fullName evidence="1">Uncharacterized protein</fullName>
    </submittedName>
</protein>
<accession>A0A223LKS8</accession>
<name>A0A223LKS8_ECOLX</name>
<organism evidence="1">
    <name type="scientific">Escherichia coli</name>
    <dbReference type="NCBI Taxonomy" id="562"/>
    <lineage>
        <taxon>Bacteria</taxon>
        <taxon>Pseudomonadati</taxon>
        <taxon>Pseudomonadota</taxon>
        <taxon>Gammaproteobacteria</taxon>
        <taxon>Enterobacterales</taxon>
        <taxon>Enterobacteriaceae</taxon>
        <taxon>Escherichia</taxon>
    </lineage>
</organism>
<dbReference type="EMBL" id="MF156714">
    <property type="protein sequence ID" value="ASU04646.1"/>
    <property type="molecule type" value="Genomic_DNA"/>
</dbReference>
<keyword evidence="1" id="KW-0614">Plasmid</keyword>
<geneLocation type="plasmid" evidence="1">
    <name>p61806-dfrA</name>
</geneLocation>
<evidence type="ECO:0000313" key="1">
    <source>
        <dbReference type="EMBL" id="ASU04646.1"/>
    </source>
</evidence>
<dbReference type="AlphaFoldDB" id="A0A223LKS8"/>
<reference evidence="1" key="1">
    <citation type="submission" date="2017-05" db="EMBL/GenBank/DDBJ databases">
        <title>Complete sequence of p61806-dfrA.</title>
        <authorList>
            <person name="Li P."/>
            <person name="Feng J."/>
            <person name="Zeng L."/>
            <person name="Jiang X."/>
            <person name="Zhan Z."/>
            <person name="Luo W."/>
            <person name="Wang J."/>
            <person name="Zhou D."/>
        </authorList>
    </citation>
    <scope>NUCLEOTIDE SEQUENCE</scope>
    <source>
        <strain evidence="1">15061806</strain>
        <plasmid evidence="1">p61806-dfrA</plasmid>
    </source>
</reference>